<dbReference type="Gene3D" id="3.30.1070.10">
    <property type="entry name" value="Cell division topological specificity factor MinE"/>
    <property type="match status" value="1"/>
</dbReference>
<evidence type="ECO:0000256" key="2">
    <source>
        <dbReference type="ARBA" id="ARBA00025265"/>
    </source>
</evidence>
<proteinExistence type="inferred from homology"/>
<organism evidence="4 5">
    <name type="scientific">Clostridium oceanicum</name>
    <dbReference type="NCBI Taxonomy" id="1543"/>
    <lineage>
        <taxon>Bacteria</taxon>
        <taxon>Bacillati</taxon>
        <taxon>Bacillota</taxon>
        <taxon>Clostridia</taxon>
        <taxon>Eubacteriales</taxon>
        <taxon>Clostridiaceae</taxon>
        <taxon>Clostridium</taxon>
    </lineage>
</organism>
<dbReference type="RefSeq" id="WP_343764149.1">
    <property type="nucleotide sequence ID" value="NZ_BAAACG010000019.1"/>
</dbReference>
<dbReference type="Proteomes" id="UP001501510">
    <property type="component" value="Unassembled WGS sequence"/>
</dbReference>
<dbReference type="EMBL" id="BAAACG010000019">
    <property type="protein sequence ID" value="GAA0747539.1"/>
    <property type="molecule type" value="Genomic_DNA"/>
</dbReference>
<comment type="function">
    <text evidence="2 3">Prevents the cell division inhibition by proteins MinC and MinD at internal division sites while permitting inhibition at polar sites. This ensures cell division at the proper site by restricting the formation of a division septum at the midpoint of the long axis of the cell.</text>
</comment>
<dbReference type="InterPro" id="IPR036707">
    <property type="entry name" value="MinE_sf"/>
</dbReference>
<accession>A0ABP3V8I9</accession>
<keyword evidence="3 4" id="KW-0132">Cell division</keyword>
<dbReference type="HAMAP" id="MF_00262">
    <property type="entry name" value="MinE"/>
    <property type="match status" value="1"/>
</dbReference>
<dbReference type="GO" id="GO:0051301">
    <property type="term" value="P:cell division"/>
    <property type="evidence" value="ECO:0007669"/>
    <property type="project" value="UniProtKB-KW"/>
</dbReference>
<sequence>MDLFKLFSSKPSSKDVAKERLKLILIQDRNSISPKVLESIREDMLEVISKYLEIDDHEVDIKMTSTEEVEGCAPALIASIPIKKVKKNIK</sequence>
<name>A0ABP3V8I9_9CLOT</name>
<keyword evidence="3" id="KW-0131">Cell cycle</keyword>
<protein>
    <recommendedName>
        <fullName evidence="3">Cell division topological specificity factor</fullName>
    </recommendedName>
</protein>
<dbReference type="NCBIfam" id="NF001422">
    <property type="entry name" value="PRK00296.1"/>
    <property type="match status" value="1"/>
</dbReference>
<dbReference type="Pfam" id="PF03776">
    <property type="entry name" value="MinE"/>
    <property type="match status" value="1"/>
</dbReference>
<reference evidence="5" key="1">
    <citation type="journal article" date="2019" name="Int. J. Syst. Evol. Microbiol.">
        <title>The Global Catalogue of Microorganisms (GCM) 10K type strain sequencing project: providing services to taxonomists for standard genome sequencing and annotation.</title>
        <authorList>
            <consortium name="The Broad Institute Genomics Platform"/>
            <consortium name="The Broad Institute Genome Sequencing Center for Infectious Disease"/>
            <person name="Wu L."/>
            <person name="Ma J."/>
        </authorList>
    </citation>
    <scope>NUCLEOTIDE SEQUENCE [LARGE SCALE GENOMIC DNA]</scope>
    <source>
        <strain evidence="5">JCM 1407</strain>
    </source>
</reference>
<evidence type="ECO:0000256" key="1">
    <source>
        <dbReference type="ARBA" id="ARBA00008168"/>
    </source>
</evidence>
<gene>
    <name evidence="3 4" type="primary">minE</name>
    <name evidence="4" type="ORF">GCM10008906_36740</name>
</gene>
<evidence type="ECO:0000256" key="3">
    <source>
        <dbReference type="HAMAP-Rule" id="MF_00262"/>
    </source>
</evidence>
<dbReference type="InterPro" id="IPR005527">
    <property type="entry name" value="MinE"/>
</dbReference>
<evidence type="ECO:0000313" key="5">
    <source>
        <dbReference type="Proteomes" id="UP001501510"/>
    </source>
</evidence>
<comment type="similarity">
    <text evidence="1 3">Belongs to the MinE family.</text>
</comment>
<comment type="caution">
    <text evidence="4">The sequence shown here is derived from an EMBL/GenBank/DDBJ whole genome shotgun (WGS) entry which is preliminary data.</text>
</comment>
<evidence type="ECO:0000313" key="4">
    <source>
        <dbReference type="EMBL" id="GAA0747539.1"/>
    </source>
</evidence>
<dbReference type="SUPFAM" id="SSF55229">
    <property type="entry name" value="Cell division protein MinE topological specificity domain"/>
    <property type="match status" value="1"/>
</dbReference>
<dbReference type="NCBIfam" id="TIGR01215">
    <property type="entry name" value="minE"/>
    <property type="match status" value="1"/>
</dbReference>
<keyword evidence="5" id="KW-1185">Reference proteome</keyword>